<keyword evidence="2" id="KW-0548">Nucleotidyltransferase</keyword>
<keyword evidence="10" id="KW-0511">Multifunctional enzyme</keyword>
<organism evidence="14 15">
    <name type="scientific">Mytilus edulis</name>
    <name type="common">Blue mussel</name>
    <dbReference type="NCBI Taxonomy" id="6550"/>
    <lineage>
        <taxon>Eukaryota</taxon>
        <taxon>Metazoa</taxon>
        <taxon>Spiralia</taxon>
        <taxon>Lophotrochozoa</taxon>
        <taxon>Mollusca</taxon>
        <taxon>Bivalvia</taxon>
        <taxon>Autobranchia</taxon>
        <taxon>Pteriomorphia</taxon>
        <taxon>Mytilida</taxon>
        <taxon>Mytiloidea</taxon>
        <taxon>Mytilidae</taxon>
        <taxon>Mytilinae</taxon>
        <taxon>Mytilus</taxon>
    </lineage>
</organism>
<dbReference type="Pfam" id="PF00665">
    <property type="entry name" value="rve"/>
    <property type="match status" value="1"/>
</dbReference>
<dbReference type="CDD" id="cd00303">
    <property type="entry name" value="retropepsin_like"/>
    <property type="match status" value="1"/>
</dbReference>
<evidence type="ECO:0000256" key="1">
    <source>
        <dbReference type="ARBA" id="ARBA00022679"/>
    </source>
</evidence>
<evidence type="ECO:0000259" key="12">
    <source>
        <dbReference type="PROSITE" id="PS50878"/>
    </source>
</evidence>
<dbReference type="Pfam" id="PF17921">
    <property type="entry name" value="Integrase_H2C2"/>
    <property type="match status" value="1"/>
</dbReference>
<evidence type="ECO:0000313" key="15">
    <source>
        <dbReference type="Proteomes" id="UP000683360"/>
    </source>
</evidence>
<dbReference type="Gene3D" id="1.10.340.70">
    <property type="match status" value="1"/>
</dbReference>
<keyword evidence="3" id="KW-0540">Nuclease</keyword>
<feature type="compositionally biased region" description="Polar residues" evidence="11">
    <location>
        <begin position="1636"/>
        <end position="1646"/>
    </location>
</feature>
<evidence type="ECO:0000256" key="3">
    <source>
        <dbReference type="ARBA" id="ARBA00022722"/>
    </source>
</evidence>
<dbReference type="GO" id="GO:0003723">
    <property type="term" value="F:RNA binding"/>
    <property type="evidence" value="ECO:0007669"/>
    <property type="project" value="UniProtKB-KW"/>
</dbReference>
<feature type="region of interest" description="Disordered" evidence="11">
    <location>
        <begin position="1"/>
        <end position="27"/>
    </location>
</feature>
<dbReference type="PROSITE" id="PS50878">
    <property type="entry name" value="RT_POL"/>
    <property type="match status" value="1"/>
</dbReference>
<feature type="compositionally biased region" description="Polar residues" evidence="11">
    <location>
        <begin position="364"/>
        <end position="373"/>
    </location>
</feature>
<evidence type="ECO:0000256" key="8">
    <source>
        <dbReference type="ARBA" id="ARBA00022908"/>
    </source>
</evidence>
<name>A0A8S3R992_MYTED</name>
<dbReference type="InterPro" id="IPR005162">
    <property type="entry name" value="Retrotrans_gag_dom"/>
</dbReference>
<feature type="domain" description="Integrase catalytic" evidence="13">
    <location>
        <begin position="1333"/>
        <end position="1490"/>
    </location>
</feature>
<evidence type="ECO:0000256" key="11">
    <source>
        <dbReference type="SAM" id="MobiDB-lite"/>
    </source>
</evidence>
<feature type="region of interest" description="Disordered" evidence="11">
    <location>
        <begin position="328"/>
        <end position="374"/>
    </location>
</feature>
<dbReference type="InterPro" id="IPR036397">
    <property type="entry name" value="RNaseH_sf"/>
</dbReference>
<dbReference type="SUPFAM" id="SSF50630">
    <property type="entry name" value="Acid proteases"/>
    <property type="match status" value="1"/>
</dbReference>
<evidence type="ECO:0000256" key="4">
    <source>
        <dbReference type="ARBA" id="ARBA00022759"/>
    </source>
</evidence>
<keyword evidence="8" id="KW-0229">DNA integration</keyword>
<evidence type="ECO:0000256" key="9">
    <source>
        <dbReference type="ARBA" id="ARBA00022918"/>
    </source>
</evidence>
<dbReference type="CDD" id="cd01647">
    <property type="entry name" value="RT_LTR"/>
    <property type="match status" value="1"/>
</dbReference>
<gene>
    <name evidence="14" type="ORF">MEDL_17918</name>
</gene>
<evidence type="ECO:0000256" key="6">
    <source>
        <dbReference type="ARBA" id="ARBA00022842"/>
    </source>
</evidence>
<dbReference type="InterPro" id="IPR041588">
    <property type="entry name" value="Integrase_H2C2"/>
</dbReference>
<dbReference type="Pfam" id="PF03732">
    <property type="entry name" value="Retrotrans_gag"/>
    <property type="match status" value="1"/>
</dbReference>
<dbReference type="Pfam" id="PF17919">
    <property type="entry name" value="RT_RNaseH_2"/>
    <property type="match status" value="1"/>
</dbReference>
<dbReference type="PROSITE" id="PS00141">
    <property type="entry name" value="ASP_PROTEASE"/>
    <property type="match status" value="1"/>
</dbReference>
<dbReference type="FunFam" id="1.10.340.70:FF:000001">
    <property type="entry name" value="Retrovirus-related Pol polyprotein from transposon gypsy-like Protein"/>
    <property type="match status" value="1"/>
</dbReference>
<dbReference type="InterPro" id="IPR043502">
    <property type="entry name" value="DNA/RNA_pol_sf"/>
</dbReference>
<evidence type="ECO:0000259" key="13">
    <source>
        <dbReference type="PROSITE" id="PS50994"/>
    </source>
</evidence>
<dbReference type="EMBL" id="CAJPWZ010000918">
    <property type="protein sequence ID" value="CAG2203400.1"/>
    <property type="molecule type" value="Genomic_DNA"/>
</dbReference>
<keyword evidence="1" id="KW-0808">Transferase</keyword>
<feature type="compositionally biased region" description="Low complexity" evidence="11">
    <location>
        <begin position="1598"/>
        <end position="1609"/>
    </location>
</feature>
<dbReference type="Pfam" id="PF00078">
    <property type="entry name" value="RVT_1"/>
    <property type="match status" value="1"/>
</dbReference>
<feature type="compositionally biased region" description="Basic and acidic residues" evidence="11">
    <location>
        <begin position="329"/>
        <end position="338"/>
    </location>
</feature>
<feature type="region of interest" description="Disordered" evidence="11">
    <location>
        <begin position="1592"/>
        <end position="1659"/>
    </location>
</feature>
<feature type="compositionally biased region" description="Polar residues" evidence="11">
    <location>
        <begin position="1619"/>
        <end position="1629"/>
    </location>
</feature>
<feature type="compositionally biased region" description="Polar residues" evidence="11">
    <location>
        <begin position="339"/>
        <end position="350"/>
    </location>
</feature>
<dbReference type="GO" id="GO:0004190">
    <property type="term" value="F:aspartic-type endopeptidase activity"/>
    <property type="evidence" value="ECO:0007669"/>
    <property type="project" value="InterPro"/>
</dbReference>
<evidence type="ECO:0008006" key="16">
    <source>
        <dbReference type="Google" id="ProtNLM"/>
    </source>
</evidence>
<dbReference type="SUPFAM" id="SSF53098">
    <property type="entry name" value="Ribonuclease H-like"/>
    <property type="match status" value="1"/>
</dbReference>
<dbReference type="InterPro" id="IPR021109">
    <property type="entry name" value="Peptidase_aspartic_dom_sf"/>
</dbReference>
<dbReference type="InterPro" id="IPR001969">
    <property type="entry name" value="Aspartic_peptidase_AS"/>
</dbReference>
<dbReference type="Gene3D" id="2.40.70.10">
    <property type="entry name" value="Acid Proteases"/>
    <property type="match status" value="1"/>
</dbReference>
<evidence type="ECO:0000313" key="14">
    <source>
        <dbReference type="EMBL" id="CAG2203400.1"/>
    </source>
</evidence>
<dbReference type="Proteomes" id="UP000683360">
    <property type="component" value="Unassembled WGS sequence"/>
</dbReference>
<proteinExistence type="predicted"/>
<reference evidence="14" key="1">
    <citation type="submission" date="2021-03" db="EMBL/GenBank/DDBJ databases">
        <authorList>
            <person name="Bekaert M."/>
        </authorList>
    </citation>
    <scope>NUCLEOTIDE SEQUENCE</scope>
</reference>
<dbReference type="GO" id="GO:0015074">
    <property type="term" value="P:DNA integration"/>
    <property type="evidence" value="ECO:0007669"/>
    <property type="project" value="UniProtKB-KW"/>
</dbReference>
<dbReference type="PANTHER" id="PTHR37984">
    <property type="entry name" value="PROTEIN CBG26694"/>
    <property type="match status" value="1"/>
</dbReference>
<evidence type="ECO:0000256" key="2">
    <source>
        <dbReference type="ARBA" id="ARBA00022695"/>
    </source>
</evidence>
<feature type="domain" description="Reverse transcriptase" evidence="12">
    <location>
        <begin position="723"/>
        <end position="934"/>
    </location>
</feature>
<dbReference type="InterPro" id="IPR001584">
    <property type="entry name" value="Integrase_cat-core"/>
</dbReference>
<dbReference type="InterPro" id="IPR043128">
    <property type="entry name" value="Rev_trsase/Diguanyl_cyclase"/>
</dbReference>
<dbReference type="InterPro" id="IPR041577">
    <property type="entry name" value="RT_RNaseH_2"/>
</dbReference>
<evidence type="ECO:0000256" key="10">
    <source>
        <dbReference type="ARBA" id="ARBA00023268"/>
    </source>
</evidence>
<keyword evidence="4" id="KW-0255">Endonuclease</keyword>
<keyword evidence="15" id="KW-1185">Reference proteome</keyword>
<dbReference type="PANTHER" id="PTHR37984:SF5">
    <property type="entry name" value="PROTEIN NYNRIN-LIKE"/>
    <property type="match status" value="1"/>
</dbReference>
<keyword evidence="9" id="KW-0695">RNA-directed DNA polymerase</keyword>
<dbReference type="Gene3D" id="3.10.10.10">
    <property type="entry name" value="HIV Type 1 Reverse Transcriptase, subunit A, domain 1"/>
    <property type="match status" value="1"/>
</dbReference>
<dbReference type="InterPro" id="IPR000477">
    <property type="entry name" value="RT_dom"/>
</dbReference>
<dbReference type="InterPro" id="IPR012337">
    <property type="entry name" value="RNaseH-like_sf"/>
</dbReference>
<feature type="compositionally biased region" description="Polar residues" evidence="11">
    <location>
        <begin position="7"/>
        <end position="27"/>
    </location>
</feature>
<dbReference type="CDD" id="cd09274">
    <property type="entry name" value="RNase_HI_RT_Ty3"/>
    <property type="match status" value="1"/>
</dbReference>
<dbReference type="PROSITE" id="PS50994">
    <property type="entry name" value="INTEGRASE"/>
    <property type="match status" value="1"/>
</dbReference>
<dbReference type="GO" id="GO:0004519">
    <property type="term" value="F:endonuclease activity"/>
    <property type="evidence" value="ECO:0007669"/>
    <property type="project" value="UniProtKB-KW"/>
</dbReference>
<keyword evidence="6" id="KW-0460">Magnesium</keyword>
<dbReference type="SUPFAM" id="SSF56672">
    <property type="entry name" value="DNA/RNA polymerases"/>
    <property type="match status" value="1"/>
</dbReference>
<dbReference type="GO" id="GO:0003964">
    <property type="term" value="F:RNA-directed DNA polymerase activity"/>
    <property type="evidence" value="ECO:0007669"/>
    <property type="project" value="UniProtKB-KW"/>
</dbReference>
<sequence length="1732" mass="196661">MSDENSEPSLEHNQYQSDSETDSKIQSLSSESLLSDGFLEDNEIVGLTEFDLGDVNSPDNTANFEPEINVLLAEASPITSTPQPLNVTEIPTESVDIPIKIQTTSTMSKLVRCREFSGYPQDNAKGFFSEFESYALLHELPETDKRRIAAFHLHLKGPALTWYNSLSDESKSSWITICVLFKEKYINFSWQSATVIMESEIFQNMVLSPGQSLEDYFSQLSEKAQILRKHDHELVAKFISGQHGDSINALKHENKHAPRQLPGKSNIIDSNQSEVIRDLQNQVAILTDLVQGKHKEHVQSEPSHSDVHDIRDQIGQLSGLITSMAVREVPNKEPKRPENTSTNYANTSRFDSAEWKQDQPGCGAQSSGLTSSIGADFDKNSTKDKFLYITVLFGDLRIAALVDTGSSINVISKSLYDSISDRHKLYFEQLSESEIRLANNDKIRINGISKLQATIHQKNEIIETYIIPKTSHPLILGTEYLRENKIVLDFSDFSCNQKTVPVKTVKRIELEPNTEYLTFGKLPNYVTVGLQGICVNSKFSVNHKFLVAKSLVVVPVNRKVPIKLLNASNVKITIPKGKNIAEFSTLSNEYTYVAMSEKPEIPEVQNIQLVANENGLRTDNSEQQCDITDSPDRQEILTKIKTDFDLSDHLTHDQKSELAECLLDNLDLFVTKENPNLGYTHLVEHKIHLKPNAVGKHHKPYRLPPYKREVLREQLDNLLEQGIVVPVSEQEELPITSPIVLVTKRNEASNSKTSTQSYRFVCDFRHLNAQTEDFKYVIPNLQELTESFAEIVPNYITSIDLSSGFFQMGISAESSRYTAFNTCFGTYKFLRLPMGLKTAPNTFQLLMDKVLRGLKFRTCLCYLDDVLICSETFEKHLDDIKEIFKRFRDAGLKLGQKKMPFCNAIISPLTKLLKKNQKFEWKIEQSTAFQNLKTHLVNTDNLSFPRFDLPFILAVDTSSKGIGYMLYQKDPTKEKPNIIRFGSKSLSRWQQSYGPTKLELLGMVTSILDCADYLRGTQFIVECDHQALQPLFMKQFKGAIYERWLAILQQFTFEIQYKPAEQMKVADALSRCENPQNIPIESPAEDDPFFPLVTENTGEIRLPGGVKFVDLFESNDNTDVVVQAIDIVADKHIDLYSVETDEHDSLNDPYDADTDESDSYVHNRKKKFGRNNQNVEQLANTLRDFQVGANTSNIKKLQRKDSDLKKIIAYLEDDVLPDSQKESRRILLESCDFILVDDVLYHRRKAKSERTKNMSEFQLVIPKQLISQILKITHDSPLGGHSGIQNTLDSVRERYYFARMGKIISEYVQSCHECQSRKVSNLKTKAKIVAYPTPSEPFQVWQMDIFGPLVSSNNANTYVFTAVDAFSNFLFAVPLRNNDAISVSQAIFNFFCNFGVCSTVISDQGSEFIAKCTMEVCKMLNVEQEFTPSMMHHCLGRCERTHRTLAERLTPYVLDNKQWEEMLPGIVFSINSCVNSGSKYSAFEIVYGKRPNFPLSPSYIVDFKDIPKDVKTYIENLDARLNIIREHIKLNTLVAQQKMVETENKNAHELDLTVGDNVYLSREPVGQGRKFQHIYDGPFTVTCLPTPYFNLQTDESENSSSKSDNSSSSVDRDTSENSKSISTNVTTESDAPDTDVVSQHDTTNLNRPRRNIQKPVRYRDDNYIDPDKIVDSCENNQLKVKRILAKRKDGANFVYLIQKVGEPAQNAIWLPLSKLPPKAQTLLLSRPPPLIQ</sequence>
<dbReference type="InterPro" id="IPR050951">
    <property type="entry name" value="Retrovirus_Pol_polyprotein"/>
</dbReference>
<keyword evidence="5" id="KW-0378">Hydrolase</keyword>
<dbReference type="Gene3D" id="3.30.70.270">
    <property type="match status" value="1"/>
</dbReference>
<evidence type="ECO:0000256" key="7">
    <source>
        <dbReference type="ARBA" id="ARBA00022884"/>
    </source>
</evidence>
<dbReference type="Gene3D" id="3.30.420.10">
    <property type="entry name" value="Ribonuclease H-like superfamily/Ribonuclease H"/>
    <property type="match status" value="1"/>
</dbReference>
<keyword evidence="7" id="KW-0694">RNA-binding</keyword>
<accession>A0A8S3R992</accession>
<comment type="caution">
    <text evidence="14">The sequence shown here is derived from an EMBL/GenBank/DDBJ whole genome shotgun (WGS) entry which is preliminary data.</text>
</comment>
<dbReference type="GO" id="GO:0006508">
    <property type="term" value="P:proteolysis"/>
    <property type="evidence" value="ECO:0007669"/>
    <property type="project" value="InterPro"/>
</dbReference>
<dbReference type="OrthoDB" id="6148745at2759"/>
<protein>
    <recommendedName>
        <fullName evidence="16">Reverse transcriptase</fullName>
    </recommendedName>
</protein>
<evidence type="ECO:0000256" key="5">
    <source>
        <dbReference type="ARBA" id="ARBA00022801"/>
    </source>
</evidence>